<reference evidence="1 2" key="1">
    <citation type="journal article" date="2023" name="IMA Fungus">
        <title>Comparative genomic study of the Penicillium genus elucidates a diverse pangenome and 15 lateral gene transfer events.</title>
        <authorList>
            <person name="Petersen C."/>
            <person name="Sorensen T."/>
            <person name="Nielsen M.R."/>
            <person name="Sondergaard T.E."/>
            <person name="Sorensen J.L."/>
            <person name="Fitzpatrick D.A."/>
            <person name="Frisvad J.C."/>
            <person name="Nielsen K.L."/>
        </authorList>
    </citation>
    <scope>NUCLEOTIDE SEQUENCE [LARGE SCALE GENOMIC DNA]</scope>
    <source>
        <strain evidence="1 2">IBT 29057</strain>
    </source>
</reference>
<gene>
    <name evidence="1" type="ORF">N7450_003635</name>
</gene>
<proteinExistence type="predicted"/>
<evidence type="ECO:0000313" key="1">
    <source>
        <dbReference type="EMBL" id="KAJ5597177.1"/>
    </source>
</evidence>
<evidence type="ECO:0000313" key="2">
    <source>
        <dbReference type="Proteomes" id="UP001216150"/>
    </source>
</evidence>
<sequence length="94" mass="10913">MVFAALVVAGPLQDNSDKEGQIEKRQRSVEDTYVDGEGMWVAFRFPFTVMRMQRLLQSIVPEGFQQYPYLPYRNKHMSGVVETPDLTRSEWVVD</sequence>
<organism evidence="1 2">
    <name type="scientific">Penicillium hetheringtonii</name>
    <dbReference type="NCBI Taxonomy" id="911720"/>
    <lineage>
        <taxon>Eukaryota</taxon>
        <taxon>Fungi</taxon>
        <taxon>Dikarya</taxon>
        <taxon>Ascomycota</taxon>
        <taxon>Pezizomycotina</taxon>
        <taxon>Eurotiomycetes</taxon>
        <taxon>Eurotiomycetidae</taxon>
        <taxon>Eurotiales</taxon>
        <taxon>Aspergillaceae</taxon>
        <taxon>Penicillium</taxon>
    </lineage>
</organism>
<dbReference type="EMBL" id="JAQJAC010000002">
    <property type="protein sequence ID" value="KAJ5597177.1"/>
    <property type="molecule type" value="Genomic_DNA"/>
</dbReference>
<keyword evidence="2" id="KW-1185">Reference proteome</keyword>
<protein>
    <submittedName>
        <fullName evidence="1">Uncharacterized protein</fullName>
    </submittedName>
</protein>
<dbReference type="AlphaFoldDB" id="A0AAD6GZ83"/>
<dbReference type="Proteomes" id="UP001216150">
    <property type="component" value="Unassembled WGS sequence"/>
</dbReference>
<name>A0AAD6GZ83_9EURO</name>
<comment type="caution">
    <text evidence="1">The sequence shown here is derived from an EMBL/GenBank/DDBJ whole genome shotgun (WGS) entry which is preliminary data.</text>
</comment>
<accession>A0AAD6GZ83</accession>